<sequence length="166" mass="18576">MKRSRVDMEDPFNHDRLLGVALNKPINIPVNSGTEEGTTDFGNRGMFDLNARAPFDSGSFVGESSQEAVVNGGIEVDPGNSLETEIEDEVGATVRVGAQWEQWGKNSRDMVRASIMKKELMQLPNESSLLELERAWGEGKAAWIRKIKLDHDINFLRCKNRNVKIC</sequence>
<evidence type="ECO:0000313" key="1">
    <source>
        <dbReference type="EMBL" id="KAI3711776.1"/>
    </source>
</evidence>
<comment type="caution">
    <text evidence="1">The sequence shown here is derived from an EMBL/GenBank/DDBJ whole genome shotgun (WGS) entry which is preliminary data.</text>
</comment>
<protein>
    <submittedName>
        <fullName evidence="1">Uncharacterized protein</fullName>
    </submittedName>
</protein>
<reference evidence="1 2" key="2">
    <citation type="journal article" date="2022" name="Mol. Ecol. Resour.">
        <title>The genomes of chicory, endive, great burdock and yacon provide insights into Asteraceae paleo-polyploidization history and plant inulin production.</title>
        <authorList>
            <person name="Fan W."/>
            <person name="Wang S."/>
            <person name="Wang H."/>
            <person name="Wang A."/>
            <person name="Jiang F."/>
            <person name="Liu H."/>
            <person name="Zhao H."/>
            <person name="Xu D."/>
            <person name="Zhang Y."/>
        </authorList>
    </citation>
    <scope>NUCLEOTIDE SEQUENCE [LARGE SCALE GENOMIC DNA]</scope>
    <source>
        <strain evidence="2">cv. Yunnan</strain>
        <tissue evidence="1">Leaves</tissue>
    </source>
</reference>
<name>A0ACB9AQK2_9ASTR</name>
<keyword evidence="2" id="KW-1185">Reference proteome</keyword>
<organism evidence="1 2">
    <name type="scientific">Smallanthus sonchifolius</name>
    <dbReference type="NCBI Taxonomy" id="185202"/>
    <lineage>
        <taxon>Eukaryota</taxon>
        <taxon>Viridiplantae</taxon>
        <taxon>Streptophyta</taxon>
        <taxon>Embryophyta</taxon>
        <taxon>Tracheophyta</taxon>
        <taxon>Spermatophyta</taxon>
        <taxon>Magnoliopsida</taxon>
        <taxon>eudicotyledons</taxon>
        <taxon>Gunneridae</taxon>
        <taxon>Pentapetalae</taxon>
        <taxon>asterids</taxon>
        <taxon>campanulids</taxon>
        <taxon>Asterales</taxon>
        <taxon>Asteraceae</taxon>
        <taxon>Asteroideae</taxon>
        <taxon>Heliantheae alliance</taxon>
        <taxon>Millerieae</taxon>
        <taxon>Smallanthus</taxon>
    </lineage>
</organism>
<gene>
    <name evidence="1" type="ORF">L1987_70322</name>
</gene>
<evidence type="ECO:0000313" key="2">
    <source>
        <dbReference type="Proteomes" id="UP001056120"/>
    </source>
</evidence>
<dbReference type="EMBL" id="CM042041">
    <property type="protein sequence ID" value="KAI3711776.1"/>
    <property type="molecule type" value="Genomic_DNA"/>
</dbReference>
<dbReference type="Proteomes" id="UP001056120">
    <property type="component" value="Linkage Group LG24"/>
</dbReference>
<reference evidence="2" key="1">
    <citation type="journal article" date="2022" name="Mol. Ecol. Resour.">
        <title>The genomes of chicory, endive, great burdock and yacon provide insights into Asteraceae palaeo-polyploidization history and plant inulin production.</title>
        <authorList>
            <person name="Fan W."/>
            <person name="Wang S."/>
            <person name="Wang H."/>
            <person name="Wang A."/>
            <person name="Jiang F."/>
            <person name="Liu H."/>
            <person name="Zhao H."/>
            <person name="Xu D."/>
            <person name="Zhang Y."/>
        </authorList>
    </citation>
    <scope>NUCLEOTIDE SEQUENCE [LARGE SCALE GENOMIC DNA]</scope>
    <source>
        <strain evidence="2">cv. Yunnan</strain>
    </source>
</reference>
<accession>A0ACB9AQK2</accession>
<proteinExistence type="predicted"/>